<dbReference type="InterPro" id="IPR004006">
    <property type="entry name" value="DhaK_dom"/>
</dbReference>
<dbReference type="InterPro" id="IPR050861">
    <property type="entry name" value="Dihydroxyacetone_Kinase"/>
</dbReference>
<accession>A0A814E2A8</accession>
<evidence type="ECO:0000256" key="17">
    <source>
        <dbReference type="ARBA" id="ARBA00032426"/>
    </source>
</evidence>
<dbReference type="GO" id="GO:0005739">
    <property type="term" value="C:mitochondrion"/>
    <property type="evidence" value="ECO:0007669"/>
    <property type="project" value="UniProtKB-SubCell"/>
</dbReference>
<dbReference type="FunFam" id="3.40.50.10440:FF:000001">
    <property type="entry name" value="Dihydroxyacetone kinase, DhaK subunit"/>
    <property type="match status" value="1"/>
</dbReference>
<comment type="caution">
    <text evidence="26">The sequence shown here is derived from an EMBL/GenBank/DDBJ whole genome shotgun (WGS) entry which is preliminary data.</text>
</comment>
<comment type="catalytic activity">
    <reaction evidence="22">
        <text>L-arginyl-[protein] + 2 S-adenosyl-L-methionine = N(omega),N(omega)'-dimethyl-L-arginyl-[protein] + 2 S-adenosyl-L-homocysteine + 2 H(+)</text>
        <dbReference type="Rhea" id="RHEA:48108"/>
        <dbReference type="Rhea" id="RHEA-COMP:10532"/>
        <dbReference type="Rhea" id="RHEA-COMP:11992"/>
        <dbReference type="ChEBI" id="CHEBI:15378"/>
        <dbReference type="ChEBI" id="CHEBI:29965"/>
        <dbReference type="ChEBI" id="CHEBI:57856"/>
        <dbReference type="ChEBI" id="CHEBI:59789"/>
        <dbReference type="ChEBI" id="CHEBI:88221"/>
        <dbReference type="EC" id="2.1.1.320"/>
    </reaction>
</comment>
<comment type="similarity">
    <text evidence="2">Belongs to the NDUFAF7 family.</text>
</comment>
<dbReference type="GO" id="GO:0019563">
    <property type="term" value="P:glycerol catabolic process"/>
    <property type="evidence" value="ECO:0007669"/>
    <property type="project" value="TreeGrafter"/>
</dbReference>
<organism evidence="26 27">
    <name type="scientific">Rotaria sordida</name>
    <dbReference type="NCBI Taxonomy" id="392033"/>
    <lineage>
        <taxon>Eukaryota</taxon>
        <taxon>Metazoa</taxon>
        <taxon>Spiralia</taxon>
        <taxon>Gnathifera</taxon>
        <taxon>Rotifera</taxon>
        <taxon>Eurotatoria</taxon>
        <taxon>Bdelloidea</taxon>
        <taxon>Philodinida</taxon>
        <taxon>Philodinidae</taxon>
        <taxon>Rotaria</taxon>
    </lineage>
</organism>
<comment type="function">
    <text evidence="18">Catalyzes both the phosphorylation of dihydroxyacetone and of glyceraldehyde, and the splitting of ribonucleoside diphosphate-X compounds among which FAD is the best substrate. Represses IFIH1-mediated cellular antiviral response.</text>
</comment>
<evidence type="ECO:0000256" key="5">
    <source>
        <dbReference type="ARBA" id="ARBA00012107"/>
    </source>
</evidence>
<dbReference type="Gene3D" id="3.30.1180.20">
    <property type="entry name" value="Dihydroxyacetone kinase, domain 2"/>
    <property type="match status" value="1"/>
</dbReference>
<dbReference type="SUPFAM" id="SSF101473">
    <property type="entry name" value="DhaL-like"/>
    <property type="match status" value="1"/>
</dbReference>
<evidence type="ECO:0000259" key="25">
    <source>
        <dbReference type="PROSITE" id="PS51481"/>
    </source>
</evidence>
<dbReference type="GO" id="GO:0050354">
    <property type="term" value="F:triokinase activity"/>
    <property type="evidence" value="ECO:0007669"/>
    <property type="project" value="UniProtKB-EC"/>
</dbReference>
<evidence type="ECO:0000259" key="24">
    <source>
        <dbReference type="PROSITE" id="PS51480"/>
    </source>
</evidence>
<dbReference type="InterPro" id="IPR038375">
    <property type="entry name" value="NDUFAF7_sf"/>
</dbReference>
<dbReference type="EC" id="4.6.1.15" evidence="7"/>
<evidence type="ECO:0000313" key="26">
    <source>
        <dbReference type="EMBL" id="CAF0965102.1"/>
    </source>
</evidence>
<dbReference type="Gene3D" id="3.40.50.12710">
    <property type="match status" value="1"/>
</dbReference>
<evidence type="ECO:0000256" key="14">
    <source>
        <dbReference type="ARBA" id="ARBA00023128"/>
    </source>
</evidence>
<evidence type="ECO:0000256" key="10">
    <source>
        <dbReference type="ARBA" id="ARBA00022679"/>
    </source>
</evidence>
<dbReference type="AlphaFoldDB" id="A0A814E2A8"/>
<evidence type="ECO:0000256" key="7">
    <source>
        <dbReference type="ARBA" id="ARBA00012578"/>
    </source>
</evidence>
<keyword evidence="12" id="KW-0418">Kinase</keyword>
<dbReference type="GO" id="GO:0032259">
    <property type="term" value="P:methylation"/>
    <property type="evidence" value="ECO:0007669"/>
    <property type="project" value="UniProtKB-KW"/>
</dbReference>
<dbReference type="InterPro" id="IPR004007">
    <property type="entry name" value="DhaL_dom"/>
</dbReference>
<dbReference type="PROSITE" id="PS51480">
    <property type="entry name" value="DHAL"/>
    <property type="match status" value="1"/>
</dbReference>
<evidence type="ECO:0000256" key="20">
    <source>
        <dbReference type="ARBA" id="ARBA00047974"/>
    </source>
</evidence>
<evidence type="ECO:0000256" key="19">
    <source>
        <dbReference type="ARBA" id="ARBA00046681"/>
    </source>
</evidence>
<feature type="domain" description="DhaK" evidence="25">
    <location>
        <begin position="442"/>
        <end position="764"/>
    </location>
</feature>
<keyword evidence="14" id="KW-0496">Mitochondrion</keyword>
<evidence type="ECO:0000256" key="8">
    <source>
        <dbReference type="ARBA" id="ARBA00018932"/>
    </source>
</evidence>
<comment type="catalytic activity">
    <reaction evidence="23">
        <text>dihydroxyacetone + ATP = dihydroxyacetone phosphate + ADP + H(+)</text>
        <dbReference type="Rhea" id="RHEA:15773"/>
        <dbReference type="ChEBI" id="CHEBI:15378"/>
        <dbReference type="ChEBI" id="CHEBI:16016"/>
        <dbReference type="ChEBI" id="CHEBI:30616"/>
        <dbReference type="ChEBI" id="CHEBI:57642"/>
        <dbReference type="ChEBI" id="CHEBI:456216"/>
        <dbReference type="EC" id="2.7.1.29"/>
    </reaction>
</comment>
<gene>
    <name evidence="26" type="ORF">ZHD862_LOCUS10706</name>
</gene>
<dbReference type="PANTHER" id="PTHR28629:SF4">
    <property type="entry name" value="TRIOKINASE_FMN CYCLASE"/>
    <property type="match status" value="1"/>
</dbReference>
<evidence type="ECO:0000256" key="11">
    <source>
        <dbReference type="ARBA" id="ARBA00022741"/>
    </source>
</evidence>
<dbReference type="PANTHER" id="PTHR28629">
    <property type="entry name" value="TRIOKINASE/FMN CYCLASE"/>
    <property type="match status" value="1"/>
</dbReference>
<keyword evidence="15" id="KW-0170">Cobalt</keyword>
<comment type="subunit">
    <text evidence="19">Homodimer. Interacts with IFIH1 (via the CARD domains), the interaction is inhibited by viral infection.</text>
</comment>
<keyword evidence="9" id="KW-0489">Methyltransferase</keyword>
<dbReference type="SUPFAM" id="SSF53335">
    <property type="entry name" value="S-adenosyl-L-methionine-dependent methyltransferases"/>
    <property type="match status" value="1"/>
</dbReference>
<evidence type="ECO:0000256" key="6">
    <source>
        <dbReference type="ARBA" id="ARBA00012110"/>
    </source>
</evidence>
<evidence type="ECO:0000256" key="9">
    <source>
        <dbReference type="ARBA" id="ARBA00022603"/>
    </source>
</evidence>
<keyword evidence="13" id="KW-0067">ATP-binding</keyword>
<dbReference type="InterPro" id="IPR036117">
    <property type="entry name" value="DhaL_dom_sf"/>
</dbReference>
<keyword evidence="11" id="KW-0547">Nucleotide-binding</keyword>
<dbReference type="FunFam" id="1.25.40.340:FF:000002">
    <property type="entry name" value="Dihydroxyacetone kinase, L subunit"/>
    <property type="match status" value="1"/>
</dbReference>
<dbReference type="EMBL" id="CAJNOT010000389">
    <property type="protein sequence ID" value="CAF0965102.1"/>
    <property type="molecule type" value="Genomic_DNA"/>
</dbReference>
<dbReference type="GO" id="GO:0034012">
    <property type="term" value="F:FAD-AMP lyase (cyclizing) activity"/>
    <property type="evidence" value="ECO:0007669"/>
    <property type="project" value="UniProtKB-EC"/>
</dbReference>
<evidence type="ECO:0000256" key="18">
    <source>
        <dbReference type="ARBA" id="ARBA00045490"/>
    </source>
</evidence>
<evidence type="ECO:0000256" key="4">
    <source>
        <dbReference type="ARBA" id="ARBA00011935"/>
    </source>
</evidence>
<evidence type="ECO:0000313" key="27">
    <source>
        <dbReference type="Proteomes" id="UP000663864"/>
    </source>
</evidence>
<comment type="catalytic activity">
    <reaction evidence="20">
        <text>D-glyceraldehyde + ATP = D-glyceraldehyde 3-phosphate + ADP + H(+)</text>
        <dbReference type="Rhea" id="RHEA:13941"/>
        <dbReference type="ChEBI" id="CHEBI:15378"/>
        <dbReference type="ChEBI" id="CHEBI:17378"/>
        <dbReference type="ChEBI" id="CHEBI:30616"/>
        <dbReference type="ChEBI" id="CHEBI:59776"/>
        <dbReference type="ChEBI" id="CHEBI:456216"/>
        <dbReference type="EC" id="2.7.1.28"/>
    </reaction>
</comment>
<dbReference type="EC" id="2.7.1.29" evidence="5"/>
<evidence type="ECO:0000256" key="3">
    <source>
        <dbReference type="ARBA" id="ARBA00008757"/>
    </source>
</evidence>
<evidence type="ECO:0000256" key="16">
    <source>
        <dbReference type="ARBA" id="ARBA00030400"/>
    </source>
</evidence>
<dbReference type="EC" id="2.1.1.320" evidence="4"/>
<evidence type="ECO:0000256" key="23">
    <source>
        <dbReference type="ARBA" id="ARBA00048898"/>
    </source>
</evidence>
<keyword evidence="10" id="KW-0808">Transferase</keyword>
<dbReference type="Pfam" id="PF02733">
    <property type="entry name" value="Dak1"/>
    <property type="match status" value="1"/>
</dbReference>
<evidence type="ECO:0000256" key="12">
    <source>
        <dbReference type="ARBA" id="ARBA00022777"/>
    </source>
</evidence>
<evidence type="ECO:0000256" key="21">
    <source>
        <dbReference type="ARBA" id="ARBA00048526"/>
    </source>
</evidence>
<sequence>MFAIRQFSYVILKRLCSPFVIRYESTTTTDLIKTSSSDIERKSTIDYTPWATSELNRLINYLSIRIQNVGPITVADFMHEALSNPKYGYNTRHEVYGKKGDFITTPEIRQSYAELLAKWIMQEHSTIGGNVLQLVEMGPGRGLLMNDIIKILKKYKYSNTHTFFALYEKNLLMRQRQAETLLGRSFNPLIANDYRIKDGNYSLIWFDDFKQLLSYDTYFIANEFFNVYPIHKFQKTSKGWKEVMIDWNPITKQLQYVLSLKPTPMIRLYENFLNSIKDRQHIEISPQRAMIMQAMCTHLTTYGGSALIGDYGHWGEKGDTFRAFRKDEIVDPLSDPGNIDIVSDVDFEELSKRGMQVPNVQFFGPISQGNFLYNLGLNKRLTDLTYDKTPEEQEEILNDVEKLVSSEYMGDRFLYICAQRTNKINAPAGSFCFQMPGHFINELNSCVDDSLIGYVRTYDHLELAGRAVITRSPIPSVAVISGNGAGHEPAMVGFVGRGLLSACISGSIFASPPSADIFRLIVETKRRGAKQILLIILNYTGDRLNFGLAMERSRELAIDIDMLVIADDIALNIPIGPRGLAGALLIIKVAGALAEQGKNMTEIVDVCQKIRAHLRTIGLSASGIRAPGHQQSFDLMDDEMELGMGIHGESGVQKLKLLPIRQTIDLALDQLFIGPRTLDLQPDSSVLLFVNNLGGCSNLELGIIVKEAVENLEQRKLNVKRVICGEMMTSFNMKGFSLTLLKLATDMSSSILNLLDAPTDAFAWPKVISPTQSTNSIQALSDSLEFNEQFSSQIVISESPLSFNSSDSELINQALQGIVKRLYSEADELNRLDAVSGDGDTGTAFMRAADAIARDLANKKLVLHRPSSLFRRLGLIAESRMGGTCGAICGLFFAATAKQLSLSNQSQKIIDSLCDAFEAGIQSVESYARVQPGDKSLLDALIPAVDYIKSKRKQQIFTSKDWRELAFVTERATQETRNFIAKVGRAAYTKSVEITVVDPGAKAVSIIIQAICDIFIRANIK</sequence>
<evidence type="ECO:0000256" key="15">
    <source>
        <dbReference type="ARBA" id="ARBA00023285"/>
    </source>
</evidence>
<dbReference type="FunFam" id="3.30.1180.20:FF:000001">
    <property type="entry name" value="Dihydroxyacetone kinase 1"/>
    <property type="match status" value="1"/>
</dbReference>
<protein>
    <recommendedName>
        <fullName evidence="8">Triokinase/FMN cyclase</fullName>
        <ecNumber evidence="4">2.1.1.320</ecNumber>
        <ecNumber evidence="6">2.7.1.28</ecNumber>
        <ecNumber evidence="5">2.7.1.29</ecNumber>
        <ecNumber evidence="7">4.6.1.15</ecNumber>
    </recommendedName>
    <alternativeName>
        <fullName evidence="17">Bifunctional ATP-dependent dihydroxyacetone kinase/FAD-AMP lyase (cyclizing)</fullName>
    </alternativeName>
    <alternativeName>
        <fullName evidence="16">Protein midA homolog</fullName>
    </alternativeName>
</protein>
<dbReference type="InterPro" id="IPR003788">
    <property type="entry name" value="NDUFAF7"/>
</dbReference>
<comment type="subcellular location">
    <subcellularLocation>
        <location evidence="1">Mitochondrion</location>
    </subcellularLocation>
</comment>
<evidence type="ECO:0000256" key="1">
    <source>
        <dbReference type="ARBA" id="ARBA00004173"/>
    </source>
</evidence>
<evidence type="ECO:0000256" key="2">
    <source>
        <dbReference type="ARBA" id="ARBA00005891"/>
    </source>
</evidence>
<comment type="catalytic activity">
    <reaction evidence="21">
        <text>FAD = riboflavin cyclic-4',5'-phosphate + AMP + H(+)</text>
        <dbReference type="Rhea" id="RHEA:13729"/>
        <dbReference type="ChEBI" id="CHEBI:15378"/>
        <dbReference type="ChEBI" id="CHEBI:57692"/>
        <dbReference type="ChEBI" id="CHEBI:76202"/>
        <dbReference type="ChEBI" id="CHEBI:456215"/>
        <dbReference type="EC" id="4.6.1.15"/>
    </reaction>
</comment>
<dbReference type="PROSITE" id="PS51481">
    <property type="entry name" value="DHAK"/>
    <property type="match status" value="1"/>
</dbReference>
<dbReference type="GO" id="GO:0005829">
    <property type="term" value="C:cytosol"/>
    <property type="evidence" value="ECO:0007669"/>
    <property type="project" value="TreeGrafter"/>
</dbReference>
<dbReference type="InterPro" id="IPR029063">
    <property type="entry name" value="SAM-dependent_MTases_sf"/>
</dbReference>
<dbReference type="Pfam" id="PF02734">
    <property type="entry name" value="Dak2"/>
    <property type="match status" value="1"/>
</dbReference>
<evidence type="ECO:0000256" key="22">
    <source>
        <dbReference type="ARBA" id="ARBA00048612"/>
    </source>
</evidence>
<dbReference type="GO" id="GO:0035243">
    <property type="term" value="F:protein-arginine omega-N symmetric methyltransferase activity"/>
    <property type="evidence" value="ECO:0007669"/>
    <property type="project" value="UniProtKB-EC"/>
</dbReference>
<dbReference type="GO" id="GO:0004371">
    <property type="term" value="F:glycerone kinase activity"/>
    <property type="evidence" value="ECO:0007669"/>
    <property type="project" value="UniProtKB-EC"/>
</dbReference>
<evidence type="ECO:0000256" key="13">
    <source>
        <dbReference type="ARBA" id="ARBA00022840"/>
    </source>
</evidence>
<dbReference type="Gene3D" id="1.25.40.340">
    <property type="match status" value="1"/>
</dbReference>
<feature type="domain" description="DhaL" evidence="24">
    <location>
        <begin position="809"/>
        <end position="1013"/>
    </location>
</feature>
<dbReference type="SMART" id="SM01120">
    <property type="entry name" value="Dak2"/>
    <property type="match status" value="1"/>
</dbReference>
<dbReference type="Gene3D" id="3.40.50.10440">
    <property type="entry name" value="Dihydroxyacetone kinase, domain 1"/>
    <property type="match status" value="1"/>
</dbReference>
<dbReference type="EC" id="2.7.1.28" evidence="6"/>
<dbReference type="Pfam" id="PF02636">
    <property type="entry name" value="Methyltransf_28"/>
    <property type="match status" value="1"/>
</dbReference>
<reference evidence="26" key="1">
    <citation type="submission" date="2021-02" db="EMBL/GenBank/DDBJ databases">
        <authorList>
            <person name="Nowell W R."/>
        </authorList>
    </citation>
    <scope>NUCLEOTIDE SEQUENCE</scope>
</reference>
<proteinExistence type="inferred from homology"/>
<name>A0A814E2A8_9BILA</name>
<dbReference type="Proteomes" id="UP000663864">
    <property type="component" value="Unassembled WGS sequence"/>
</dbReference>
<dbReference type="GO" id="GO:0005524">
    <property type="term" value="F:ATP binding"/>
    <property type="evidence" value="ECO:0007669"/>
    <property type="project" value="UniProtKB-KW"/>
</dbReference>
<dbReference type="SUPFAM" id="SSF82549">
    <property type="entry name" value="DAK1/DegV-like"/>
    <property type="match status" value="1"/>
</dbReference>
<comment type="similarity">
    <text evidence="3">Belongs to the dihydroxyacetone kinase (DAK) family.</text>
</comment>